<accession>Q1KL80</accession>
<dbReference type="InterPro" id="IPR021242">
    <property type="entry name" value="DUF2799"/>
</dbReference>
<feature type="region of interest" description="Disordered" evidence="2">
    <location>
        <begin position="1"/>
        <end position="21"/>
    </location>
</feature>
<keyword evidence="1" id="KW-0175">Coiled coil</keyword>
<dbReference type="AlphaFoldDB" id="Q1KL80"/>
<name>Q1KL80_9BACT</name>
<dbReference type="EMBL" id="DQ478880">
    <property type="protein sequence ID" value="ABF18937.1"/>
    <property type="molecule type" value="Genomic_DNA"/>
</dbReference>
<dbReference type="Pfam" id="PF10973">
    <property type="entry name" value="DUF2799"/>
    <property type="match status" value="1"/>
</dbReference>
<evidence type="ECO:0000256" key="1">
    <source>
        <dbReference type="SAM" id="Coils"/>
    </source>
</evidence>
<organism evidence="3">
    <name type="scientific">uncultured bacterium pFosLip</name>
    <dbReference type="NCBI Taxonomy" id="380391"/>
    <lineage>
        <taxon>Bacteria</taxon>
        <taxon>environmental samples</taxon>
    </lineage>
</organism>
<evidence type="ECO:0008006" key="4">
    <source>
        <dbReference type="Google" id="ProtNLM"/>
    </source>
</evidence>
<proteinExistence type="predicted"/>
<protein>
    <recommendedName>
        <fullName evidence="4">DUF2799 domain-containing protein</fullName>
    </recommendedName>
</protein>
<reference evidence="3" key="1">
    <citation type="journal article" date="2006" name="Appl. Environ. Microbiol.">
        <title>Isolation and characterization of a novel lipase from a metagenomic library of tidal flat sediments: evidence for a new family of bacterial lipases.</title>
        <authorList>
            <person name="Lee M.H."/>
            <person name="Lee C.H."/>
            <person name="Oh T.K."/>
            <person name="Song J.K."/>
            <person name="Yoon J.H."/>
        </authorList>
    </citation>
    <scope>NUCLEOTIDE SEQUENCE</scope>
</reference>
<feature type="coiled-coil region" evidence="1">
    <location>
        <begin position="191"/>
        <end position="232"/>
    </location>
</feature>
<feature type="compositionally biased region" description="Basic and acidic residues" evidence="2">
    <location>
        <begin position="11"/>
        <end position="21"/>
    </location>
</feature>
<evidence type="ECO:0000256" key="2">
    <source>
        <dbReference type="SAM" id="MobiDB-lite"/>
    </source>
</evidence>
<reference evidence="3" key="2">
    <citation type="submission" date="2006-04" db="EMBL/GenBank/DDBJ databases">
        <authorList>
            <person name="Lee M.-H."/>
            <person name="Song J.K."/>
            <person name="Yoon J.-H."/>
        </authorList>
    </citation>
    <scope>NUCLEOTIDE SEQUENCE</scope>
</reference>
<sequence>MPHFSAWIQERSGKSDSESTRDKFEGFEMNSRLANILAAAMILGLSGCASMSADECLVSDWSAIGYEDGARGYTADRFSQHRKACAKHGVAADFEGYKRGREDGLVEFCQPGHGFTYGVNGGRYNGVCSADLEPEFVASYNVGYQLYSLRAAVSSANSAIYAKQGELKSTEKRIVAIGVELISDETTTEQRVELLAEMKDLSERTGELESEIEFLVAERARAEQELQYFEQTVAAEGY</sequence>
<evidence type="ECO:0000313" key="3">
    <source>
        <dbReference type="EMBL" id="ABF18937.1"/>
    </source>
</evidence>